<dbReference type="SMART" id="SM00380">
    <property type="entry name" value="AP2"/>
    <property type="match status" value="1"/>
</dbReference>
<evidence type="ECO:0000313" key="8">
    <source>
        <dbReference type="Proteomes" id="UP000077202"/>
    </source>
</evidence>
<dbReference type="Gene3D" id="3.30.730.10">
    <property type="entry name" value="AP2/ERF domain"/>
    <property type="match status" value="2"/>
</dbReference>
<evidence type="ECO:0000256" key="1">
    <source>
        <dbReference type="ARBA" id="ARBA00004123"/>
    </source>
</evidence>
<feature type="domain" description="AP2/ERF" evidence="6">
    <location>
        <begin position="122"/>
        <end position="182"/>
    </location>
</feature>
<evidence type="ECO:0000256" key="3">
    <source>
        <dbReference type="ARBA" id="ARBA00023125"/>
    </source>
</evidence>
<organism evidence="7 8">
    <name type="scientific">Marchantia polymorpha subsp. ruderalis</name>
    <dbReference type="NCBI Taxonomy" id="1480154"/>
    <lineage>
        <taxon>Eukaryota</taxon>
        <taxon>Viridiplantae</taxon>
        <taxon>Streptophyta</taxon>
        <taxon>Embryophyta</taxon>
        <taxon>Marchantiophyta</taxon>
        <taxon>Marchantiopsida</taxon>
        <taxon>Marchantiidae</taxon>
        <taxon>Marchantiales</taxon>
        <taxon>Marchantiaceae</taxon>
        <taxon>Marchantia</taxon>
    </lineage>
</organism>
<evidence type="ECO:0000256" key="5">
    <source>
        <dbReference type="ARBA" id="ARBA00023242"/>
    </source>
</evidence>
<gene>
    <name evidence="7" type="ORF">AXG93_1278s1080</name>
</gene>
<dbReference type="GO" id="GO:0005634">
    <property type="term" value="C:nucleus"/>
    <property type="evidence" value="ECO:0007669"/>
    <property type="project" value="UniProtKB-SubCell"/>
</dbReference>
<evidence type="ECO:0000313" key="7">
    <source>
        <dbReference type="EMBL" id="OAE35934.1"/>
    </source>
</evidence>
<sequence length="283" mass="32873">MARRRLVTSEAAQQRATGGNIVDRNLRPYKGVTFSRRTGRWEANLWFENKQHYLGASFSALEAARAYDKGILFTCSSTAQLNFDRKDYKEDLRKMRGMSFIKYRQYLRDTSRKAKCKLVNKSLKGILIDEHGKWEVKYCLRYLSKPKYVLIGWFDNEEEALRAYNETALKYDDDRAIIRSFYPQKKDHSNRVSLDKRALHDHKDITCSSATESLPLRATRKTTPDDSENDALAVVPFEELHGEHMVVDNDNLEPALRITLDDPEKEALAVVPFMELDREDIII</sequence>
<dbReference type="SUPFAM" id="SSF54171">
    <property type="entry name" value="DNA-binding domain"/>
    <property type="match status" value="2"/>
</dbReference>
<evidence type="ECO:0000256" key="2">
    <source>
        <dbReference type="ARBA" id="ARBA00023015"/>
    </source>
</evidence>
<protein>
    <recommendedName>
        <fullName evidence="6">AP2/ERF domain-containing protein</fullName>
    </recommendedName>
</protein>
<evidence type="ECO:0000259" key="6">
    <source>
        <dbReference type="PROSITE" id="PS51032"/>
    </source>
</evidence>
<comment type="subcellular location">
    <subcellularLocation>
        <location evidence="1">Nucleus</location>
    </subcellularLocation>
</comment>
<keyword evidence="3" id="KW-0238">DNA-binding</keyword>
<dbReference type="PROSITE" id="PS51032">
    <property type="entry name" value="AP2_ERF"/>
    <property type="match status" value="2"/>
</dbReference>
<keyword evidence="2" id="KW-0805">Transcription regulation</keyword>
<proteinExistence type="predicted"/>
<dbReference type="GO" id="GO:0003677">
    <property type="term" value="F:DNA binding"/>
    <property type="evidence" value="ECO:0007669"/>
    <property type="project" value="UniProtKB-KW"/>
</dbReference>
<dbReference type="InterPro" id="IPR001471">
    <property type="entry name" value="AP2/ERF_dom"/>
</dbReference>
<dbReference type="PANTHER" id="PTHR32467">
    <property type="entry name" value="AP2-LIKE ETHYLENE-RESPONSIVE TRANSCRIPTION FACTOR"/>
    <property type="match status" value="1"/>
</dbReference>
<feature type="domain" description="AP2/ERF" evidence="6">
    <location>
        <begin position="28"/>
        <end position="84"/>
    </location>
</feature>
<keyword evidence="5" id="KW-0539">Nucleus</keyword>
<dbReference type="PANTHER" id="PTHR32467:SF213">
    <property type="entry name" value="OS03G0770700 PROTEIN"/>
    <property type="match status" value="1"/>
</dbReference>
<name>A0A176WSY0_MARPO</name>
<comment type="caution">
    <text evidence="7">The sequence shown here is derived from an EMBL/GenBank/DDBJ whole genome shotgun (WGS) entry which is preliminary data.</text>
</comment>
<accession>A0A176WSY0</accession>
<evidence type="ECO:0000256" key="4">
    <source>
        <dbReference type="ARBA" id="ARBA00023163"/>
    </source>
</evidence>
<keyword evidence="8" id="KW-1185">Reference proteome</keyword>
<dbReference type="GO" id="GO:0003700">
    <property type="term" value="F:DNA-binding transcription factor activity"/>
    <property type="evidence" value="ECO:0007669"/>
    <property type="project" value="InterPro"/>
</dbReference>
<dbReference type="AlphaFoldDB" id="A0A176WSY0"/>
<reference evidence="7" key="1">
    <citation type="submission" date="2016-03" db="EMBL/GenBank/DDBJ databases">
        <title>Mechanisms controlling the formation of the plant cell surface in tip-growing cells are functionally conserved among land plants.</title>
        <authorList>
            <person name="Honkanen S."/>
            <person name="Jones V.A."/>
            <person name="Morieri G."/>
            <person name="Champion C."/>
            <person name="Hetherington A.J."/>
            <person name="Kelly S."/>
            <person name="Saint-Marcoux D."/>
            <person name="Proust H."/>
            <person name="Prescott H."/>
            <person name="Dolan L."/>
        </authorList>
    </citation>
    <scope>NUCLEOTIDE SEQUENCE [LARGE SCALE GENOMIC DNA]</scope>
    <source>
        <tissue evidence="7">Whole gametophyte</tissue>
    </source>
</reference>
<keyword evidence="4" id="KW-0804">Transcription</keyword>
<dbReference type="InterPro" id="IPR036955">
    <property type="entry name" value="AP2/ERF_dom_sf"/>
</dbReference>
<dbReference type="InterPro" id="IPR016177">
    <property type="entry name" value="DNA-bd_dom_sf"/>
</dbReference>
<dbReference type="Proteomes" id="UP000077202">
    <property type="component" value="Unassembled WGS sequence"/>
</dbReference>
<dbReference type="EMBL" id="LVLJ01000035">
    <property type="protein sequence ID" value="OAE35934.1"/>
    <property type="molecule type" value="Genomic_DNA"/>
</dbReference>